<evidence type="ECO:0000256" key="1">
    <source>
        <dbReference type="SAM" id="MobiDB-lite"/>
    </source>
</evidence>
<evidence type="ECO:0000256" key="2">
    <source>
        <dbReference type="SAM" id="Phobius"/>
    </source>
</evidence>
<comment type="caution">
    <text evidence="3">The sequence shown here is derived from an EMBL/GenBank/DDBJ whole genome shotgun (WGS) entry which is preliminary data.</text>
</comment>
<feature type="region of interest" description="Disordered" evidence="1">
    <location>
        <begin position="448"/>
        <end position="475"/>
    </location>
</feature>
<evidence type="ECO:0000313" key="3">
    <source>
        <dbReference type="EMBL" id="GMI34278.1"/>
    </source>
</evidence>
<organism evidence="3 4">
    <name type="scientific">Tetraparma gracilis</name>
    <dbReference type="NCBI Taxonomy" id="2962635"/>
    <lineage>
        <taxon>Eukaryota</taxon>
        <taxon>Sar</taxon>
        <taxon>Stramenopiles</taxon>
        <taxon>Ochrophyta</taxon>
        <taxon>Bolidophyceae</taxon>
        <taxon>Parmales</taxon>
        <taxon>Triparmaceae</taxon>
        <taxon>Tetraparma</taxon>
    </lineage>
</organism>
<reference evidence="3 4" key="1">
    <citation type="journal article" date="2023" name="Commun. Biol.">
        <title>Genome analysis of Parmales, the sister group of diatoms, reveals the evolutionary specialization of diatoms from phago-mixotrophs to photoautotrophs.</title>
        <authorList>
            <person name="Ban H."/>
            <person name="Sato S."/>
            <person name="Yoshikawa S."/>
            <person name="Yamada K."/>
            <person name="Nakamura Y."/>
            <person name="Ichinomiya M."/>
            <person name="Sato N."/>
            <person name="Blanc-Mathieu R."/>
            <person name="Endo H."/>
            <person name="Kuwata A."/>
            <person name="Ogata H."/>
        </authorList>
    </citation>
    <scope>NUCLEOTIDE SEQUENCE [LARGE SCALE GENOMIC DNA]</scope>
</reference>
<evidence type="ECO:0000313" key="4">
    <source>
        <dbReference type="Proteomes" id="UP001165060"/>
    </source>
</evidence>
<keyword evidence="2" id="KW-0472">Membrane</keyword>
<accession>A0ABQ6MWX3</accession>
<keyword evidence="2" id="KW-1133">Transmembrane helix</keyword>
<feature type="transmembrane region" description="Helical" evidence="2">
    <location>
        <begin position="327"/>
        <end position="351"/>
    </location>
</feature>
<proteinExistence type="predicted"/>
<gene>
    <name evidence="3" type="ORF">TeGR_g4020</name>
</gene>
<keyword evidence="2" id="KW-0812">Transmembrane</keyword>
<feature type="transmembrane region" description="Helical" evidence="2">
    <location>
        <begin position="176"/>
        <end position="196"/>
    </location>
</feature>
<dbReference type="Proteomes" id="UP001165060">
    <property type="component" value="Unassembled WGS sequence"/>
</dbReference>
<dbReference type="EMBL" id="BRYB01003298">
    <property type="protein sequence ID" value="GMI34278.1"/>
    <property type="molecule type" value="Genomic_DNA"/>
</dbReference>
<feature type="transmembrane region" description="Helical" evidence="2">
    <location>
        <begin position="292"/>
        <end position="315"/>
    </location>
</feature>
<keyword evidence="4" id="KW-1185">Reference proteome</keyword>
<sequence>MNPKEGRALGSSLLACLPASDEEELLPLVSELLRGTEALKQFLIANETFPVLVTYGLLQEKRLLSDTVITSASDLSEEEACKIGKSLSAKLATTKLGPKAAVNKWIRQYPALLEFDKLDWFRPCMETVAVGLVGLQGGFSGASLRLILNAGVSILDQFSDFYMLHQYSTTGQQGTAVSLGIMVGLNMSTQLGIVYMQTRKGRGWKRRMLLEMLIVVTAIKPGVDAWRVARGDEQHKHSAVDPETELAFSRASEMVFESIPGCILQTRAILQSIAVDFAGIIQLRAPGEMGGAWWTFTMVIALSTSFVATHIYYTSLEDPTDAALPPVYSWTIVGALSSAYLAVFVVFLCLINPGYTHTFFSTTTGASWATQRFTEANNDETRAKIMSRNKKIWPSIRDDVKAWTLENWEHWEDEEPEWFNSAWKASVDDDMIPPDCLRRLSGASERHTKNSLANVRGGAGEGKVVPVSGSSKQYK</sequence>
<name>A0ABQ6MWX3_9STRA</name>
<protein>
    <submittedName>
        <fullName evidence="3">Uncharacterized protein</fullName>
    </submittedName>
</protein>